<keyword evidence="1" id="KW-1133">Transmembrane helix</keyword>
<reference evidence="2" key="1">
    <citation type="journal article" date="2019" name="Nat. Commun.">
        <title>Genome-wide association mapping of date palm fruit traits.</title>
        <authorList>
            <person name="Hazzouri K.M."/>
            <person name="Gros-Balthazard M."/>
            <person name="Flowers J.M."/>
            <person name="Copetti D."/>
            <person name="Lemansour A."/>
            <person name="Lebrun M."/>
            <person name="Masmoudi K."/>
            <person name="Ferrand S."/>
            <person name="Dhar M.I."/>
            <person name="Fresquez Z.A."/>
            <person name="Rosas U."/>
            <person name="Zhang J."/>
            <person name="Talag J."/>
            <person name="Lee S."/>
            <person name="Kudrna D."/>
            <person name="Powell R.F."/>
            <person name="Leitch I.J."/>
            <person name="Krueger R.R."/>
            <person name="Wing R.A."/>
            <person name="Amiri K.M.A."/>
            <person name="Purugganan M.D."/>
        </authorList>
    </citation>
    <scope>NUCLEOTIDE SEQUENCE [LARGE SCALE GENOMIC DNA]</scope>
    <source>
        <strain evidence="2">cv. Khalas</strain>
    </source>
</reference>
<dbReference type="GeneID" id="103718295"/>
<evidence type="ECO:0000256" key="1">
    <source>
        <dbReference type="SAM" id="Phobius"/>
    </source>
</evidence>
<gene>
    <name evidence="3" type="primary">LOC103718295</name>
</gene>
<keyword evidence="2" id="KW-1185">Reference proteome</keyword>
<evidence type="ECO:0000313" key="2">
    <source>
        <dbReference type="Proteomes" id="UP000228380"/>
    </source>
</evidence>
<dbReference type="KEGG" id="pda:103718295"/>
<feature type="transmembrane region" description="Helical" evidence="1">
    <location>
        <begin position="30"/>
        <end position="50"/>
    </location>
</feature>
<dbReference type="RefSeq" id="XP_038984513.1">
    <property type="nucleotide sequence ID" value="XM_039128585.1"/>
</dbReference>
<keyword evidence="1" id="KW-0812">Transmembrane</keyword>
<proteinExistence type="predicted"/>
<organism evidence="2 3">
    <name type="scientific">Phoenix dactylifera</name>
    <name type="common">Date palm</name>
    <dbReference type="NCBI Taxonomy" id="42345"/>
    <lineage>
        <taxon>Eukaryota</taxon>
        <taxon>Viridiplantae</taxon>
        <taxon>Streptophyta</taxon>
        <taxon>Embryophyta</taxon>
        <taxon>Tracheophyta</taxon>
        <taxon>Spermatophyta</taxon>
        <taxon>Magnoliopsida</taxon>
        <taxon>Liliopsida</taxon>
        <taxon>Arecaceae</taxon>
        <taxon>Coryphoideae</taxon>
        <taxon>Phoeniceae</taxon>
        <taxon>Phoenix</taxon>
    </lineage>
</organism>
<keyword evidence="1" id="KW-0472">Membrane</keyword>
<accession>A0A8B9AKF7</accession>
<evidence type="ECO:0000313" key="3">
    <source>
        <dbReference type="RefSeq" id="XP_038984513.1"/>
    </source>
</evidence>
<sequence length="173" mass="19344">MRATAIDLPEALRSPSPPSSHFRLELKQDMILLAAFPGYWMLECIIFGVIKYSAITRTVTINPYPDYSGLALCVSLSQDFLYNWKRVGDSYLTSTNAPNKIRKQNILVCPRQLPISSPQGNILQAYVNLFSSRIMIGMVVGGEVVALKELEESSCVVIAEMPINECLTLYLYC</sequence>
<dbReference type="AlphaFoldDB" id="A0A8B9AKF7"/>
<name>A0A8B9AKF7_PHODC</name>
<dbReference type="Proteomes" id="UP000228380">
    <property type="component" value="Chromosome 8"/>
</dbReference>
<reference evidence="3" key="2">
    <citation type="submission" date="2025-08" db="UniProtKB">
        <authorList>
            <consortium name="RefSeq"/>
        </authorList>
    </citation>
    <scope>IDENTIFICATION</scope>
    <source>
        <tissue evidence="3">Young leaves</tissue>
    </source>
</reference>
<protein>
    <submittedName>
        <fullName evidence="3">Uncharacterized protein LOC103718295 isoform X1</fullName>
    </submittedName>
</protein>